<dbReference type="Pfam" id="PF00132">
    <property type="entry name" value="Hexapep"/>
    <property type="match status" value="1"/>
</dbReference>
<reference evidence="6" key="1">
    <citation type="submission" date="2019-08" db="EMBL/GenBank/DDBJ databases">
        <authorList>
            <person name="Kucharzyk K."/>
            <person name="Murdoch R.W."/>
            <person name="Higgins S."/>
            <person name="Loffler F."/>
        </authorList>
    </citation>
    <scope>NUCLEOTIDE SEQUENCE</scope>
</reference>
<dbReference type="InterPro" id="IPR018357">
    <property type="entry name" value="Hexapep_transf_CS"/>
</dbReference>
<name>A0A644Y0K3_9ZZZZ</name>
<keyword evidence="2 6" id="KW-0808">Transferase</keyword>
<sequence length="216" mass="23968">MMEEEKIFAGKIFNASSPELQKIKHEAHIACQKYNAMNEYDTLRPNILREILGSIGPHFRFQGPVQFNYGKHTFIGDCFVANFNFMVMDDARIYIGNNVACGPNVSLLATNHPLLAQERLGLDDNGAATAFAEYADEIHIGNNVWLAAGVTVLGGVHIGENSVIGAGSIVTHDIQDNVLAAGVPCRPLRKLTEKDSCHQLFLKEDAEHFRYNIKKR</sequence>
<dbReference type="InterPro" id="IPR024688">
    <property type="entry name" value="Mac_dom"/>
</dbReference>
<dbReference type="InterPro" id="IPR001451">
    <property type="entry name" value="Hexapep"/>
</dbReference>
<dbReference type="PANTHER" id="PTHR43017">
    <property type="entry name" value="GALACTOSIDE O-ACETYLTRANSFERASE"/>
    <property type="match status" value="1"/>
</dbReference>
<keyword evidence="3" id="KW-0677">Repeat</keyword>
<dbReference type="EC" id="2.3.1.18" evidence="6"/>
<evidence type="ECO:0000259" key="5">
    <source>
        <dbReference type="SMART" id="SM01266"/>
    </source>
</evidence>
<dbReference type="EMBL" id="VSSQ01003723">
    <property type="protein sequence ID" value="MPM22045.1"/>
    <property type="molecule type" value="Genomic_DNA"/>
</dbReference>
<dbReference type="SMART" id="SM01266">
    <property type="entry name" value="Mac"/>
    <property type="match status" value="1"/>
</dbReference>
<organism evidence="6">
    <name type="scientific">bioreactor metagenome</name>
    <dbReference type="NCBI Taxonomy" id="1076179"/>
    <lineage>
        <taxon>unclassified sequences</taxon>
        <taxon>metagenomes</taxon>
        <taxon>ecological metagenomes</taxon>
    </lineage>
</organism>
<evidence type="ECO:0000256" key="3">
    <source>
        <dbReference type="ARBA" id="ARBA00022737"/>
    </source>
</evidence>
<accession>A0A644Y0K3</accession>
<evidence type="ECO:0000256" key="4">
    <source>
        <dbReference type="ARBA" id="ARBA00023315"/>
    </source>
</evidence>
<dbReference type="Pfam" id="PF12464">
    <property type="entry name" value="Mac"/>
    <property type="match status" value="1"/>
</dbReference>
<comment type="caution">
    <text evidence="6">The sequence shown here is derived from an EMBL/GenBank/DDBJ whole genome shotgun (WGS) entry which is preliminary data.</text>
</comment>
<evidence type="ECO:0000313" key="6">
    <source>
        <dbReference type="EMBL" id="MPM22045.1"/>
    </source>
</evidence>
<comment type="similarity">
    <text evidence="1">Belongs to the transferase hexapeptide repeat family.</text>
</comment>
<gene>
    <name evidence="6" type="primary">lacA_2</name>
    <name evidence="6" type="ORF">SDC9_68495</name>
</gene>
<evidence type="ECO:0000256" key="2">
    <source>
        <dbReference type="ARBA" id="ARBA00022679"/>
    </source>
</evidence>
<protein>
    <submittedName>
        <fullName evidence="6">Galactoside O-acetyltransferase</fullName>
        <ecNumber evidence="6">2.3.1.18</ecNumber>
    </submittedName>
</protein>
<dbReference type="PROSITE" id="PS00101">
    <property type="entry name" value="HEXAPEP_TRANSFERASES"/>
    <property type="match status" value="1"/>
</dbReference>
<keyword evidence="4 6" id="KW-0012">Acyltransferase</keyword>
<feature type="domain" description="Maltose/galactoside acetyltransferase" evidence="5">
    <location>
        <begin position="4"/>
        <end position="57"/>
    </location>
</feature>
<dbReference type="CDD" id="cd03357">
    <property type="entry name" value="LbH_MAT_GAT"/>
    <property type="match status" value="1"/>
</dbReference>
<dbReference type="AlphaFoldDB" id="A0A644Y0K3"/>
<evidence type="ECO:0000256" key="1">
    <source>
        <dbReference type="ARBA" id="ARBA00007274"/>
    </source>
</evidence>
<dbReference type="Gene3D" id="2.160.10.10">
    <property type="entry name" value="Hexapeptide repeat proteins"/>
    <property type="match status" value="1"/>
</dbReference>
<proteinExistence type="inferred from homology"/>
<dbReference type="InterPro" id="IPR011004">
    <property type="entry name" value="Trimer_LpxA-like_sf"/>
</dbReference>
<dbReference type="PANTHER" id="PTHR43017:SF1">
    <property type="entry name" value="ACETYLTRANSFERASE YJL218W-RELATED"/>
    <property type="match status" value="1"/>
</dbReference>
<dbReference type="GO" id="GO:0008870">
    <property type="term" value="F:galactoside O-acetyltransferase activity"/>
    <property type="evidence" value="ECO:0007669"/>
    <property type="project" value="UniProtKB-EC"/>
</dbReference>
<dbReference type="InterPro" id="IPR039369">
    <property type="entry name" value="LacA-like"/>
</dbReference>
<dbReference type="SUPFAM" id="SSF51161">
    <property type="entry name" value="Trimeric LpxA-like enzymes"/>
    <property type="match status" value="1"/>
</dbReference>